<feature type="compositionally biased region" description="Pro residues" evidence="4">
    <location>
        <begin position="693"/>
        <end position="703"/>
    </location>
</feature>
<proteinExistence type="predicted"/>
<feature type="compositionally biased region" description="Pro residues" evidence="4">
    <location>
        <begin position="1036"/>
        <end position="1058"/>
    </location>
</feature>
<dbReference type="PROSITE" id="PS50006">
    <property type="entry name" value="FHA_DOMAIN"/>
    <property type="match status" value="1"/>
</dbReference>
<dbReference type="InterPro" id="IPR036388">
    <property type="entry name" value="WH-like_DNA-bd_sf"/>
</dbReference>
<feature type="compositionally biased region" description="Low complexity" evidence="4">
    <location>
        <begin position="1205"/>
        <end position="1240"/>
    </location>
</feature>
<gene>
    <name evidence="7" type="ORF">FA10DRAFT_278951</name>
</gene>
<feature type="compositionally biased region" description="Pro residues" evidence="4">
    <location>
        <begin position="1317"/>
        <end position="1338"/>
    </location>
</feature>
<feature type="compositionally biased region" description="Low complexity" evidence="4">
    <location>
        <begin position="864"/>
        <end position="898"/>
    </location>
</feature>
<feature type="compositionally biased region" description="Low complexity" evidence="4">
    <location>
        <begin position="1269"/>
        <end position="1278"/>
    </location>
</feature>
<feature type="region of interest" description="Disordered" evidence="4">
    <location>
        <begin position="813"/>
        <end position="833"/>
    </location>
</feature>
<evidence type="ECO:0000259" key="6">
    <source>
        <dbReference type="PROSITE" id="PS50039"/>
    </source>
</evidence>
<dbReference type="InterPro" id="IPR001766">
    <property type="entry name" value="Fork_head_dom"/>
</dbReference>
<feature type="domain" description="FHA" evidence="5">
    <location>
        <begin position="207"/>
        <end position="309"/>
    </location>
</feature>
<feature type="compositionally biased region" description="Low complexity" evidence="4">
    <location>
        <begin position="724"/>
        <end position="737"/>
    </location>
</feature>
<sequence length="1338" mass="139656">MMASPAAPPSGPAGGGEAMVTSSTPTSTTQVSSSQPTPPPPSQSLPPSQSSASGPSPPPAAVQQLTKSDEPLASTSAVTLDHTEPVASNEPPTQIKEGLDDDENAQLLVSLANGVSSLVGSGSGPEAEPGKGTSTEAILSALAMSAPGASDGIKLEDSEMAMAPESNGAIDGAFAQEEDTQEHGGPIQAYAKLEFPGFSYYIQTLDFTVGRRPAHIRPAADSATASRQHITGAQKAEGDVDVDLGPLKSISRLHVRIFYQDQPAMPLPQILPPGRSMSEEMDREDFQDQGRFVLQVNGRNGAFVDDVYVGKDGIVPLGKRTKIQIAERVFYFVLPPSHPPAGSHIDDDDEEGSDDLEAVTDEEDEEDDDDALSGSEDEESSSNLSSDGEEDEEEDEEEEAEEEEDTKASGKQARARPKLVLKRRQGGKGKGKGKGTGKPKWATKSVAAKGKRPKMEVDEEEEEEAEEEAEESDEGEPEEDEEEEKAGKLSTGKKTGKRLKASKKEAASAQAEMTGRKRKRGDAGAQDEEKEAALKVGTPIGIEALQAERRAAKKKKKDQDPKVNDEAATQPPKGKGKGGGKAAIAAAAVAAKAKADEEKSASPALKLKPVAAVSPSPTSAAAPQMQPIRPPSLQGQSVMPSASSSAAQGVAGSAGPTTGPVRPATNGPSLHQFYPVSGQQPGAATNASARPPLSYPLQPPRPPMAQNQASPGVSPRPAVPAFPPSAAAFAHLAANTPSAAPQTPKLPEGPGEKPELSTLQLIIDALNSPLSLSRGGKLTLQEIYDDITGRYEWYRNNGRQNGRDWHSSIRHTVGSSRDVTKITRRPDEPGKGLFYAMVTSEAAARSRASPYNQQAMSPTPPPHANSSFRPPLSSSSASPMSPAIQQQQATASASASPRPGGPAPSFIPATAQNLQRPPAGLTPSPARPPAQQPPHQITSARVPIVIGTAPKEALEQMKSAPKAAITESIEALFGGPPIVHHEGKLYLSPQVFGHMSREEIADIGGKGAQQALAILQSHLVKHLQTLQAKMAAGQAPRPPAPTTARPSGPPAPARPPIQQPQQQQQQQRPMPRPGQPLQPPQQQPGRPPQQHMMGQRPPQPMGRPPLGGQAPGGPGRPPQGAPSSYRPPTASNAPAPRPMPGRPPLSSAPAPGAPTPARPPVPANQQQQPGQGQPPRPGLPMSRPPAPSMNAPAPAPRPRIPVSNQPAQARPPGQQQQPSGPRPAPSSLTKADADTLLALLQRPGGASDLSKLTPSQLELLQRAGRIAAQQQQQQQQQQGSTPRPNPGPGPSQNPAARPPPPRPAAAGAAASPAPRASAPPPRPPPNEAPRPRPPAPPR</sequence>
<dbReference type="InParanoid" id="A0A316YUE8"/>
<dbReference type="Gene3D" id="1.10.10.10">
    <property type="entry name" value="Winged helix-like DNA-binding domain superfamily/Winged helix DNA-binding domain"/>
    <property type="match status" value="1"/>
</dbReference>
<keyword evidence="8" id="KW-1185">Reference proteome</keyword>
<dbReference type="GO" id="GO:0043565">
    <property type="term" value="F:sequence-specific DNA binding"/>
    <property type="evidence" value="ECO:0007669"/>
    <property type="project" value="InterPro"/>
</dbReference>
<feature type="compositionally biased region" description="Pro residues" evidence="4">
    <location>
        <begin position="1"/>
        <end position="11"/>
    </location>
</feature>
<dbReference type="InterPro" id="IPR000253">
    <property type="entry name" value="FHA_dom"/>
</dbReference>
<dbReference type="EMBL" id="KZ819635">
    <property type="protein sequence ID" value="PWN92404.1"/>
    <property type="molecule type" value="Genomic_DNA"/>
</dbReference>
<dbReference type="GeneID" id="37045421"/>
<dbReference type="PANTHER" id="PTHR21712">
    <property type="entry name" value="PRE-RRNA-PROCESSING PROTEIN FHL1"/>
    <property type="match status" value="1"/>
</dbReference>
<dbReference type="SUPFAM" id="SSF46785">
    <property type="entry name" value="Winged helix' DNA-binding domain"/>
    <property type="match status" value="1"/>
</dbReference>
<feature type="compositionally biased region" description="Polar residues" evidence="4">
    <location>
        <begin position="677"/>
        <end position="688"/>
    </location>
</feature>
<dbReference type="SMART" id="SM00339">
    <property type="entry name" value="FH"/>
    <property type="match status" value="1"/>
</dbReference>
<feature type="compositionally biased region" description="Pro residues" evidence="4">
    <location>
        <begin position="1172"/>
        <end position="1199"/>
    </location>
</feature>
<dbReference type="SUPFAM" id="SSF49879">
    <property type="entry name" value="SMAD/FHA domain"/>
    <property type="match status" value="1"/>
</dbReference>
<feature type="region of interest" description="Disordered" evidence="4">
    <location>
        <begin position="339"/>
        <end position="754"/>
    </location>
</feature>
<dbReference type="Pfam" id="PF00250">
    <property type="entry name" value="Forkhead"/>
    <property type="match status" value="1"/>
</dbReference>
<dbReference type="GO" id="GO:0005634">
    <property type="term" value="C:nucleus"/>
    <property type="evidence" value="ECO:0007669"/>
    <property type="project" value="UniProtKB-SubCell"/>
</dbReference>
<feature type="compositionally biased region" description="Low complexity" evidence="4">
    <location>
        <begin position="20"/>
        <end position="35"/>
    </location>
</feature>
<dbReference type="GO" id="GO:0003700">
    <property type="term" value="F:DNA-binding transcription factor activity"/>
    <property type="evidence" value="ECO:0007669"/>
    <property type="project" value="InterPro"/>
</dbReference>
<feature type="compositionally biased region" description="Acidic residues" evidence="4">
    <location>
        <begin position="346"/>
        <end position="380"/>
    </location>
</feature>
<evidence type="ECO:0000256" key="4">
    <source>
        <dbReference type="SAM" id="MobiDB-lite"/>
    </source>
</evidence>
<evidence type="ECO:0008006" key="9">
    <source>
        <dbReference type="Google" id="ProtNLM"/>
    </source>
</evidence>
<evidence type="ECO:0000256" key="1">
    <source>
        <dbReference type="ARBA" id="ARBA00023125"/>
    </source>
</evidence>
<evidence type="ECO:0000259" key="5">
    <source>
        <dbReference type="PROSITE" id="PS50006"/>
    </source>
</evidence>
<dbReference type="PANTHER" id="PTHR21712:SF29">
    <property type="entry name" value="PRE-RRNA-PROCESSING PROTEIN FHL1"/>
    <property type="match status" value="1"/>
</dbReference>
<dbReference type="STRING" id="215250.A0A316YUE8"/>
<feature type="DNA-binding region" description="Fork-head" evidence="3">
    <location>
        <begin position="753"/>
        <end position="837"/>
    </location>
</feature>
<feature type="region of interest" description="Disordered" evidence="4">
    <location>
        <begin position="845"/>
        <end position="939"/>
    </location>
</feature>
<feature type="compositionally biased region" description="Low complexity" evidence="4">
    <location>
        <begin position="609"/>
        <end position="623"/>
    </location>
</feature>
<evidence type="ECO:0000313" key="7">
    <source>
        <dbReference type="EMBL" id="PWN92404.1"/>
    </source>
</evidence>
<feature type="compositionally biased region" description="Pro residues" evidence="4">
    <location>
        <begin position="1283"/>
        <end position="1303"/>
    </location>
</feature>
<protein>
    <recommendedName>
        <fullName evidence="9">Fork-head domain-containing protein</fullName>
    </recommendedName>
</protein>
<evidence type="ECO:0000256" key="2">
    <source>
        <dbReference type="ARBA" id="ARBA00023242"/>
    </source>
</evidence>
<dbReference type="FunCoup" id="A0A316YUE8">
    <property type="interactions" value="142"/>
</dbReference>
<dbReference type="OrthoDB" id="5954824at2759"/>
<dbReference type="GO" id="GO:0060962">
    <property type="term" value="P:regulation of ribosomal protein gene transcription by RNA polymerase II"/>
    <property type="evidence" value="ECO:0007669"/>
    <property type="project" value="InterPro"/>
</dbReference>
<dbReference type="RefSeq" id="XP_025379602.1">
    <property type="nucleotide sequence ID" value="XM_025523505.1"/>
</dbReference>
<feature type="region of interest" description="Disordered" evidence="4">
    <location>
        <begin position="1"/>
        <end position="98"/>
    </location>
</feature>
<feature type="compositionally biased region" description="Low complexity" evidence="4">
    <location>
        <begin position="1059"/>
        <end position="1069"/>
    </location>
</feature>
<dbReference type="PROSITE" id="PS50039">
    <property type="entry name" value="FORK_HEAD_3"/>
    <property type="match status" value="1"/>
</dbReference>
<dbReference type="Proteomes" id="UP000245768">
    <property type="component" value="Unassembled WGS sequence"/>
</dbReference>
<keyword evidence="1 3" id="KW-0238">DNA-binding</keyword>
<feature type="domain" description="Fork-head" evidence="6">
    <location>
        <begin position="753"/>
        <end position="837"/>
    </location>
</feature>
<feature type="compositionally biased region" description="Basic and acidic residues" evidence="4">
    <location>
        <begin position="818"/>
        <end position="830"/>
    </location>
</feature>
<feature type="region of interest" description="Disordered" evidence="4">
    <location>
        <begin position="1028"/>
        <end position="1338"/>
    </location>
</feature>
<dbReference type="CDD" id="cd22701">
    <property type="entry name" value="FHA_FKH1-like"/>
    <property type="match status" value="1"/>
</dbReference>
<dbReference type="InterPro" id="IPR008984">
    <property type="entry name" value="SMAD_FHA_dom_sf"/>
</dbReference>
<reference evidence="7 8" key="1">
    <citation type="journal article" date="2018" name="Mol. Biol. Evol.">
        <title>Broad Genomic Sampling Reveals a Smut Pathogenic Ancestry of the Fungal Clade Ustilaginomycotina.</title>
        <authorList>
            <person name="Kijpornyongpan T."/>
            <person name="Mondo S.J."/>
            <person name="Barry K."/>
            <person name="Sandor L."/>
            <person name="Lee J."/>
            <person name="Lipzen A."/>
            <person name="Pangilinan J."/>
            <person name="LaButti K."/>
            <person name="Hainaut M."/>
            <person name="Henrissat B."/>
            <person name="Grigoriev I.V."/>
            <person name="Spatafora J.W."/>
            <person name="Aime M.C."/>
        </authorList>
    </citation>
    <scope>NUCLEOTIDE SEQUENCE [LARGE SCALE GENOMIC DNA]</scope>
    <source>
        <strain evidence="7 8">MCA 4198</strain>
    </source>
</reference>
<keyword evidence="2 3" id="KW-0539">Nucleus</keyword>
<feature type="compositionally biased region" description="Low complexity" evidence="4">
    <location>
        <begin position="582"/>
        <end position="592"/>
    </location>
</feature>
<dbReference type="InterPro" id="IPR045178">
    <property type="entry name" value="Fhl1/FHA1"/>
</dbReference>
<feature type="compositionally biased region" description="Basic residues" evidence="4">
    <location>
        <begin position="413"/>
        <end position="437"/>
    </location>
</feature>
<feature type="compositionally biased region" description="Acidic residues" evidence="4">
    <location>
        <begin position="457"/>
        <end position="484"/>
    </location>
</feature>
<feature type="compositionally biased region" description="Pro residues" evidence="4">
    <location>
        <begin position="1151"/>
        <end position="1162"/>
    </location>
</feature>
<evidence type="ECO:0000313" key="8">
    <source>
        <dbReference type="Proteomes" id="UP000245768"/>
    </source>
</evidence>
<dbReference type="InterPro" id="IPR036390">
    <property type="entry name" value="WH_DNA-bd_sf"/>
</dbReference>
<feature type="compositionally biased region" description="Acidic residues" evidence="4">
    <location>
        <begin position="387"/>
        <end position="405"/>
    </location>
</feature>
<accession>A0A316YUE8</accession>
<feature type="compositionally biased region" description="Low complexity" evidence="4">
    <location>
        <begin position="641"/>
        <end position="655"/>
    </location>
</feature>
<feature type="compositionally biased region" description="Low complexity" evidence="4">
    <location>
        <begin position="1304"/>
        <end position="1316"/>
    </location>
</feature>
<organism evidence="7 8">
    <name type="scientific">Acaromyces ingoldii</name>
    <dbReference type="NCBI Taxonomy" id="215250"/>
    <lineage>
        <taxon>Eukaryota</taxon>
        <taxon>Fungi</taxon>
        <taxon>Dikarya</taxon>
        <taxon>Basidiomycota</taxon>
        <taxon>Ustilaginomycotina</taxon>
        <taxon>Exobasidiomycetes</taxon>
        <taxon>Exobasidiales</taxon>
        <taxon>Cryptobasidiaceae</taxon>
        <taxon>Acaromyces</taxon>
    </lineage>
</organism>
<comment type="subcellular location">
    <subcellularLocation>
        <location evidence="3">Nucleus</location>
    </subcellularLocation>
</comment>
<name>A0A316YUE8_9BASI</name>
<feature type="compositionally biased region" description="Pro residues" evidence="4">
    <location>
        <begin position="1070"/>
        <end position="1087"/>
    </location>
</feature>
<feature type="compositionally biased region" description="Low complexity" evidence="4">
    <location>
        <begin position="45"/>
        <end position="54"/>
    </location>
</feature>
<evidence type="ECO:0000256" key="3">
    <source>
        <dbReference type="PROSITE-ProRule" id="PRU00089"/>
    </source>
</evidence>